<protein>
    <submittedName>
        <fullName evidence="10">ABC transport system permease protein</fullName>
    </submittedName>
</protein>
<keyword evidence="3 7" id="KW-0812">Transmembrane</keyword>
<evidence type="ECO:0000313" key="10">
    <source>
        <dbReference type="EMBL" id="MDQ0176481.1"/>
    </source>
</evidence>
<dbReference type="InterPro" id="IPR050250">
    <property type="entry name" value="Macrolide_Exporter_MacB"/>
</dbReference>
<proteinExistence type="inferred from homology"/>
<evidence type="ECO:0000256" key="5">
    <source>
        <dbReference type="ARBA" id="ARBA00023136"/>
    </source>
</evidence>
<feature type="transmembrane region" description="Helical" evidence="7">
    <location>
        <begin position="769"/>
        <end position="795"/>
    </location>
</feature>
<evidence type="ECO:0000256" key="3">
    <source>
        <dbReference type="ARBA" id="ARBA00022692"/>
    </source>
</evidence>
<evidence type="ECO:0000259" key="8">
    <source>
        <dbReference type="Pfam" id="PF02687"/>
    </source>
</evidence>
<keyword evidence="11" id="KW-1185">Reference proteome</keyword>
<comment type="similarity">
    <text evidence="6">Belongs to the ABC-4 integral membrane protein family.</text>
</comment>
<dbReference type="InterPro" id="IPR025857">
    <property type="entry name" value="MacB_PCD"/>
</dbReference>
<evidence type="ECO:0000256" key="1">
    <source>
        <dbReference type="ARBA" id="ARBA00004651"/>
    </source>
</evidence>
<feature type="transmembrane region" description="Helical" evidence="7">
    <location>
        <begin position="20"/>
        <end position="40"/>
    </location>
</feature>
<dbReference type="PANTHER" id="PTHR30572">
    <property type="entry name" value="MEMBRANE COMPONENT OF TRANSPORTER-RELATED"/>
    <property type="match status" value="1"/>
</dbReference>
<feature type="transmembrane region" description="Helical" evidence="7">
    <location>
        <begin position="815"/>
        <end position="834"/>
    </location>
</feature>
<evidence type="ECO:0000256" key="2">
    <source>
        <dbReference type="ARBA" id="ARBA00022475"/>
    </source>
</evidence>
<dbReference type="Proteomes" id="UP001223586">
    <property type="component" value="Unassembled WGS sequence"/>
</dbReference>
<keyword evidence="2" id="KW-1003">Cell membrane</keyword>
<comment type="caution">
    <text evidence="10">The sequence shown here is derived from an EMBL/GenBank/DDBJ whole genome shotgun (WGS) entry which is preliminary data.</text>
</comment>
<keyword evidence="4 7" id="KW-1133">Transmembrane helix</keyword>
<feature type="transmembrane region" description="Helical" evidence="7">
    <location>
        <begin position="343"/>
        <end position="362"/>
    </location>
</feature>
<evidence type="ECO:0000259" key="9">
    <source>
        <dbReference type="Pfam" id="PF12704"/>
    </source>
</evidence>
<feature type="domain" description="ABC3 transporter permease C-terminal" evidence="8">
    <location>
        <begin position="726"/>
        <end position="841"/>
    </location>
</feature>
<organism evidence="10 11">
    <name type="scientific">Bacillus chungangensis</name>
    <dbReference type="NCBI Taxonomy" id="587633"/>
    <lineage>
        <taxon>Bacteria</taxon>
        <taxon>Bacillati</taxon>
        <taxon>Bacillota</taxon>
        <taxon>Bacilli</taxon>
        <taxon>Bacillales</taxon>
        <taxon>Bacillaceae</taxon>
        <taxon>Bacillus</taxon>
    </lineage>
</organism>
<name>A0ABT9WT64_9BACI</name>
<evidence type="ECO:0000256" key="4">
    <source>
        <dbReference type="ARBA" id="ARBA00022989"/>
    </source>
</evidence>
<accession>A0ABT9WT64</accession>
<gene>
    <name evidence="10" type="ORF">J2S08_002325</name>
</gene>
<reference evidence="10 11" key="1">
    <citation type="submission" date="2023-07" db="EMBL/GenBank/DDBJ databases">
        <title>Genomic Encyclopedia of Type Strains, Phase IV (KMG-IV): sequencing the most valuable type-strain genomes for metagenomic binning, comparative biology and taxonomic classification.</title>
        <authorList>
            <person name="Goeker M."/>
        </authorList>
    </citation>
    <scope>NUCLEOTIDE SEQUENCE [LARGE SCALE GENOMIC DNA]</scope>
    <source>
        <strain evidence="10 11">DSM 23837</strain>
    </source>
</reference>
<feature type="transmembrane region" description="Helical" evidence="7">
    <location>
        <begin position="300"/>
        <end position="323"/>
    </location>
</feature>
<evidence type="ECO:0000256" key="6">
    <source>
        <dbReference type="ARBA" id="ARBA00038076"/>
    </source>
</evidence>
<comment type="subcellular location">
    <subcellularLocation>
        <location evidence="1">Cell membrane</location>
        <topology evidence="1">Multi-pass membrane protein</topology>
    </subcellularLocation>
</comment>
<feature type="transmembrane region" description="Helical" evidence="7">
    <location>
        <begin position="416"/>
        <end position="437"/>
    </location>
</feature>
<feature type="transmembrane region" description="Helical" evidence="7">
    <location>
        <begin position="244"/>
        <end position="268"/>
    </location>
</feature>
<keyword evidence="5 7" id="KW-0472">Membrane</keyword>
<dbReference type="InterPro" id="IPR003838">
    <property type="entry name" value="ABC3_permease_C"/>
</dbReference>
<dbReference type="EMBL" id="JAUSTT010000013">
    <property type="protein sequence ID" value="MDQ0176481.1"/>
    <property type="molecule type" value="Genomic_DNA"/>
</dbReference>
<dbReference type="Pfam" id="PF12704">
    <property type="entry name" value="MacB_PCD"/>
    <property type="match status" value="1"/>
</dbReference>
<feature type="domain" description="ABC3 transporter permease C-terminal" evidence="8">
    <location>
        <begin position="251"/>
        <end position="372"/>
    </location>
</feature>
<feature type="transmembrane region" description="Helical" evidence="7">
    <location>
        <begin position="721"/>
        <end position="748"/>
    </location>
</feature>
<dbReference type="RefSeq" id="WP_307229666.1">
    <property type="nucleotide sequence ID" value="NZ_JAUSTT010000013.1"/>
</dbReference>
<evidence type="ECO:0000313" key="11">
    <source>
        <dbReference type="Proteomes" id="UP001223586"/>
    </source>
</evidence>
<sequence>MTSYLSLAFKQIRMNKKRTVLFLLGIIISVAMLVTTMTMAKSIKDSYIKEARNYPGNYHYAYYDGDMALLKQLSDHILIEDKQAITNFESVPIEGDEDGHSMRLIRITPGYEKMLPFEIKEGRAPQNGKEAVLEEWLYNKYYRDAHIGDHIKVATEQREEVFTLTGISSSRIASQYERVGEVYAGWNEEQGGHVSIFFRLKDEKHVGDYGEEFSKLPGRDVGFTENYRLLSLLGESGIDGRNQALTMISVILVVLIVVATVAVIYNAFHISVMERIKHFGMLRAIGAEPKQIRQLIMVEGIILSFIAIPIGVLAGLGGISIVLKMMGSNVLGIESFALSIDPLVISASCVVAVISVMISVLLPAHTASSISPIEVIRSGGKEQKKLRKRKKKTKIPFYSYAIELAKRNIGRNKKRFFLTAFSIAISVVLFIVFHHFIQSALEVVPTDNESTDVTYIAYGSYSDEPEDAILMREQFEELKRMPEVERIYPKYQRLFGNIFPEEKKLNQDLLWASKQSLDGKTYIGATILVYDQSRIEALKPYIKSGKVDFEKMEKENSAIILQRSEVYDPVKEQVVIDQWTYYEPSDKVNVNMDQAYVNNDDGDEQTNIDRKKDVELNVSAVLKKGAFSEEIDSNNTVVVIITPQTAAKLTSFFSSEEKQAFRIPSKLDDILGMDIYLTEEADREKMNKYMEMLEVGKPGMHVIYAEDDLKQRKNFQTQLQVFVYGFISLIALVSSLNILNTVSTNIILRSKEFAMLRAVGMTMAQIKAMVLLEGVLYSIIGCIVGIIGAIGITLLLHLQLNGIKIMSYTWPIQEIIFAVIGAIIIGIGSVVFPLRKMKKMNMVEGLREENE</sequence>
<feature type="domain" description="MacB-like periplasmic core" evidence="9">
    <location>
        <begin position="19"/>
        <end position="207"/>
    </location>
</feature>
<evidence type="ECO:0000256" key="7">
    <source>
        <dbReference type="SAM" id="Phobius"/>
    </source>
</evidence>
<dbReference type="Pfam" id="PF02687">
    <property type="entry name" value="FtsX"/>
    <property type="match status" value="2"/>
</dbReference>
<dbReference type="PANTHER" id="PTHR30572:SF4">
    <property type="entry name" value="ABC TRANSPORTER PERMEASE YTRF"/>
    <property type="match status" value="1"/>
</dbReference>